<reference evidence="12 14" key="1">
    <citation type="submission" date="2015-07" db="EMBL/GenBank/DDBJ databases">
        <title>Fjat-14205 dsm 2895.</title>
        <authorList>
            <person name="Liu B."/>
            <person name="Wang J."/>
            <person name="Zhu Y."/>
            <person name="Liu G."/>
            <person name="Chen Q."/>
            <person name="Chen Z."/>
            <person name="Lan J."/>
            <person name="Che J."/>
            <person name="Ge C."/>
            <person name="Shi H."/>
            <person name="Pan Z."/>
            <person name="Liu X."/>
        </authorList>
    </citation>
    <scope>NUCLEOTIDE SEQUENCE [LARGE SCALE GENOMIC DNA]</scope>
    <source>
        <strain evidence="12 14">DSM 2895</strain>
    </source>
</reference>
<dbReference type="InterPro" id="IPR009100">
    <property type="entry name" value="AcylCoA_DH/oxidase_NM_dom_sf"/>
</dbReference>
<comment type="catalytic activity">
    <reaction evidence="6">
        <text>a 2,3-saturated acyl-CoA + A = a 2,3-dehydroacyl-CoA + AH2</text>
        <dbReference type="Rhea" id="RHEA:48608"/>
        <dbReference type="ChEBI" id="CHEBI:13193"/>
        <dbReference type="ChEBI" id="CHEBI:17499"/>
        <dbReference type="ChEBI" id="CHEBI:60015"/>
        <dbReference type="ChEBI" id="CHEBI:65111"/>
    </reaction>
</comment>
<evidence type="ECO:0000259" key="9">
    <source>
        <dbReference type="Pfam" id="PF00441"/>
    </source>
</evidence>
<dbReference type="PROSITE" id="PS00072">
    <property type="entry name" value="ACYL_COA_DH_1"/>
    <property type="match status" value="1"/>
</dbReference>
<reference evidence="13 15" key="2">
    <citation type="submission" date="2016-10" db="EMBL/GenBank/DDBJ databases">
        <authorList>
            <person name="de Groot N.N."/>
        </authorList>
    </citation>
    <scope>NUCLEOTIDE SEQUENCE [LARGE SCALE GENOMIC DNA]</scope>
    <source>
        <strain evidence="13 15">DSM 2895</strain>
    </source>
</reference>
<dbReference type="InterPro" id="IPR009075">
    <property type="entry name" value="AcylCo_DH/oxidase_C"/>
</dbReference>
<evidence type="ECO:0000259" key="10">
    <source>
        <dbReference type="Pfam" id="PF02770"/>
    </source>
</evidence>
<keyword evidence="3 8" id="KW-0285">Flavoprotein</keyword>
<dbReference type="PANTHER" id="PTHR43884:SF12">
    <property type="entry name" value="ISOVALERYL-COA DEHYDROGENASE, MITOCHONDRIAL-RELATED"/>
    <property type="match status" value="1"/>
</dbReference>
<dbReference type="FunFam" id="2.40.110.10:FF:000001">
    <property type="entry name" value="Acyl-CoA dehydrogenase, mitochondrial"/>
    <property type="match status" value="1"/>
</dbReference>
<proteinExistence type="inferred from homology"/>
<dbReference type="EMBL" id="FNED01000070">
    <property type="protein sequence ID" value="SDK55210.1"/>
    <property type="molecule type" value="Genomic_DNA"/>
</dbReference>
<evidence type="ECO:0000313" key="15">
    <source>
        <dbReference type="Proteomes" id="UP000182836"/>
    </source>
</evidence>
<evidence type="ECO:0000313" key="13">
    <source>
        <dbReference type="EMBL" id="SDK55210.1"/>
    </source>
</evidence>
<keyword evidence="5 8" id="KW-0560">Oxidoreductase</keyword>
<dbReference type="InterPro" id="IPR013786">
    <property type="entry name" value="AcylCoA_DH/ox_N"/>
</dbReference>
<dbReference type="GeneID" id="42306109"/>
<dbReference type="PIRSF" id="PIRSF016578">
    <property type="entry name" value="HsaA"/>
    <property type="match status" value="1"/>
</dbReference>
<dbReference type="InterPro" id="IPR006089">
    <property type="entry name" value="Acyl-CoA_DH_CS"/>
</dbReference>
<dbReference type="STRING" id="47500.AF333_13105"/>
<comment type="similarity">
    <text evidence="2 8">Belongs to the acyl-CoA dehydrogenase family.</text>
</comment>
<feature type="domain" description="Acyl-CoA dehydrogenase/oxidase C-terminal" evidence="9">
    <location>
        <begin position="228"/>
        <end position="377"/>
    </location>
</feature>
<dbReference type="InterPro" id="IPR046373">
    <property type="entry name" value="Acyl-CoA_Oxase/DH_mid-dom_sf"/>
</dbReference>
<dbReference type="SUPFAM" id="SSF47203">
    <property type="entry name" value="Acyl-CoA dehydrogenase C-terminal domain-like"/>
    <property type="match status" value="1"/>
</dbReference>
<evidence type="ECO:0000313" key="12">
    <source>
        <dbReference type="EMBL" id="KON96276.1"/>
    </source>
</evidence>
<dbReference type="InterPro" id="IPR037069">
    <property type="entry name" value="AcylCoA_DH/ox_N_sf"/>
</dbReference>
<dbReference type="FunFam" id="1.20.140.10:FF:000004">
    <property type="entry name" value="Acyl-CoA dehydrogenase FadE25"/>
    <property type="match status" value="1"/>
</dbReference>
<keyword evidence="14" id="KW-1185">Reference proteome</keyword>
<dbReference type="Proteomes" id="UP000037269">
    <property type="component" value="Unassembled WGS sequence"/>
</dbReference>
<dbReference type="FunFam" id="1.10.540.10:FF:000002">
    <property type="entry name" value="Acyl-CoA dehydrogenase FadE19"/>
    <property type="match status" value="1"/>
</dbReference>
<evidence type="ECO:0000256" key="2">
    <source>
        <dbReference type="ARBA" id="ARBA00009347"/>
    </source>
</evidence>
<dbReference type="SUPFAM" id="SSF56645">
    <property type="entry name" value="Acyl-CoA dehydrogenase NM domain-like"/>
    <property type="match status" value="1"/>
</dbReference>
<dbReference type="InterPro" id="IPR036250">
    <property type="entry name" value="AcylCo_DH-like_C"/>
</dbReference>
<organism evidence="12 14">
    <name type="scientific">Aneurinibacillus migulanus</name>
    <name type="common">Bacillus migulanus</name>
    <dbReference type="NCBI Taxonomy" id="47500"/>
    <lineage>
        <taxon>Bacteria</taxon>
        <taxon>Bacillati</taxon>
        <taxon>Bacillota</taxon>
        <taxon>Bacilli</taxon>
        <taxon>Bacillales</taxon>
        <taxon>Paenibacillaceae</taxon>
        <taxon>Aneurinibacillus group</taxon>
        <taxon>Aneurinibacillus</taxon>
    </lineage>
</organism>
<evidence type="ECO:0000256" key="5">
    <source>
        <dbReference type="ARBA" id="ARBA00023002"/>
    </source>
</evidence>
<evidence type="ECO:0000256" key="7">
    <source>
        <dbReference type="ARBA" id="ARBA00067585"/>
    </source>
</evidence>
<dbReference type="Pfam" id="PF02771">
    <property type="entry name" value="Acyl-CoA_dh_N"/>
    <property type="match status" value="1"/>
</dbReference>
<dbReference type="InterPro" id="IPR006091">
    <property type="entry name" value="Acyl-CoA_Oxase/DH_mid-dom"/>
</dbReference>
<dbReference type="OrthoDB" id="9802447at2"/>
<protein>
    <recommendedName>
        <fullName evidence="7">Acyl-CoA dehydrogenase</fullName>
    </recommendedName>
</protein>
<comment type="cofactor">
    <cofactor evidence="1 8">
        <name>FAD</name>
        <dbReference type="ChEBI" id="CHEBI:57692"/>
    </cofactor>
</comment>
<dbReference type="PANTHER" id="PTHR43884">
    <property type="entry name" value="ACYL-COA DEHYDROGENASE"/>
    <property type="match status" value="1"/>
</dbReference>
<sequence length="379" mass="41423">MNFELTQEQKSIRAMVRDFSREVLQPKAAELDEQNRFPFEHISRLAELGLLGIAYPEKDGGVGADSVAEAIAVEEITYACAATGSILTAHYLGIDGLFLAARDEQRQAYLVPGCSGEKLYAFCLTEPNGGTDVASMKTNARLDGDEYVLNGTKHFITNGAEADILVVYAKTDTSAGSRGISAFIVERGTPGLTYGAGDDKMGIRGARTHEVIFDNCRIPKENIVGKEGDGFKIAMTVVDRGRIGIAAMAVGLSQAALDAATAYAKERIAFGKPISEYQGLQWMLAEMAADVEMARLYTYYAASLKDREGYRLSKEAAVAKLIASEASHRVVHKAVQIHGGFGYMKEYPVERMYRDQRILEIFEGTSQVQKMVIAHHLLK</sequence>
<dbReference type="Gene3D" id="2.40.110.10">
    <property type="entry name" value="Butyryl-CoA Dehydrogenase, subunit A, domain 2"/>
    <property type="match status" value="1"/>
</dbReference>
<evidence type="ECO:0000256" key="8">
    <source>
        <dbReference type="RuleBase" id="RU362125"/>
    </source>
</evidence>
<dbReference type="GO" id="GO:0003995">
    <property type="term" value="F:acyl-CoA dehydrogenase activity"/>
    <property type="evidence" value="ECO:0007669"/>
    <property type="project" value="InterPro"/>
</dbReference>
<name>A0A0D1VF90_ANEMI</name>
<evidence type="ECO:0000256" key="6">
    <source>
        <dbReference type="ARBA" id="ARBA00052546"/>
    </source>
</evidence>
<evidence type="ECO:0000313" key="14">
    <source>
        <dbReference type="Proteomes" id="UP000037269"/>
    </source>
</evidence>
<dbReference type="Gene3D" id="1.20.140.10">
    <property type="entry name" value="Butyryl-CoA Dehydrogenase, subunit A, domain 3"/>
    <property type="match status" value="1"/>
</dbReference>
<feature type="domain" description="Acyl-CoA oxidase/dehydrogenase middle" evidence="10">
    <location>
        <begin position="121"/>
        <end position="216"/>
    </location>
</feature>
<accession>A0A0D1VF90</accession>
<dbReference type="EMBL" id="LGUG01000004">
    <property type="protein sequence ID" value="KON96276.1"/>
    <property type="molecule type" value="Genomic_DNA"/>
</dbReference>
<evidence type="ECO:0000256" key="1">
    <source>
        <dbReference type="ARBA" id="ARBA00001974"/>
    </source>
</evidence>
<evidence type="ECO:0000256" key="4">
    <source>
        <dbReference type="ARBA" id="ARBA00022827"/>
    </source>
</evidence>
<dbReference type="Gene3D" id="1.10.540.10">
    <property type="entry name" value="Acyl-CoA dehydrogenase/oxidase, N-terminal domain"/>
    <property type="match status" value="1"/>
</dbReference>
<gene>
    <name evidence="12" type="ORF">AF333_13105</name>
    <name evidence="13" type="ORF">SAMN04487909_1702</name>
</gene>
<dbReference type="Pfam" id="PF00441">
    <property type="entry name" value="Acyl-CoA_dh_1"/>
    <property type="match status" value="1"/>
</dbReference>
<dbReference type="GO" id="GO:0050660">
    <property type="term" value="F:flavin adenine dinucleotide binding"/>
    <property type="evidence" value="ECO:0007669"/>
    <property type="project" value="InterPro"/>
</dbReference>
<dbReference type="Proteomes" id="UP000182836">
    <property type="component" value="Unassembled WGS sequence"/>
</dbReference>
<evidence type="ECO:0000259" key="11">
    <source>
        <dbReference type="Pfam" id="PF02771"/>
    </source>
</evidence>
<dbReference type="Pfam" id="PF02770">
    <property type="entry name" value="Acyl-CoA_dh_M"/>
    <property type="match status" value="1"/>
</dbReference>
<evidence type="ECO:0000256" key="3">
    <source>
        <dbReference type="ARBA" id="ARBA00022630"/>
    </source>
</evidence>
<dbReference type="AlphaFoldDB" id="A0A0D1VF90"/>
<dbReference type="PROSITE" id="PS00073">
    <property type="entry name" value="ACYL_COA_DH_2"/>
    <property type="match status" value="1"/>
</dbReference>
<feature type="domain" description="Acyl-CoA dehydrogenase/oxidase N-terminal" evidence="11">
    <location>
        <begin position="6"/>
        <end position="117"/>
    </location>
</feature>
<dbReference type="PATRIC" id="fig|47500.8.peg.4423"/>
<dbReference type="RefSeq" id="WP_043064657.1">
    <property type="nucleotide sequence ID" value="NZ_BJOA01000315.1"/>
</dbReference>
<keyword evidence="4 8" id="KW-0274">FAD</keyword>